<feature type="compositionally biased region" description="Basic residues" evidence="1">
    <location>
        <begin position="78"/>
        <end position="89"/>
    </location>
</feature>
<proteinExistence type="predicted"/>
<evidence type="ECO:0000256" key="1">
    <source>
        <dbReference type="SAM" id="MobiDB-lite"/>
    </source>
</evidence>
<dbReference type="GO" id="GO:0000981">
    <property type="term" value="F:DNA-binding transcription factor activity, RNA polymerase II-specific"/>
    <property type="evidence" value="ECO:0007669"/>
    <property type="project" value="InterPro"/>
</dbReference>
<dbReference type="Proteomes" id="UP000355283">
    <property type="component" value="Unassembled WGS sequence"/>
</dbReference>
<dbReference type="InterPro" id="IPR036864">
    <property type="entry name" value="Zn2-C6_fun-type_DNA-bd_sf"/>
</dbReference>
<evidence type="ECO:0000313" key="4">
    <source>
        <dbReference type="Proteomes" id="UP000355283"/>
    </source>
</evidence>
<dbReference type="SUPFAM" id="SSF57701">
    <property type="entry name" value="Zn2/Cys6 DNA-binding domain"/>
    <property type="match status" value="1"/>
</dbReference>
<dbReference type="PROSITE" id="PS50048">
    <property type="entry name" value="ZN2_CY6_FUNGAL_2"/>
    <property type="match status" value="1"/>
</dbReference>
<protein>
    <recommendedName>
        <fullName evidence="2">Zn(2)-C6 fungal-type domain-containing protein</fullName>
    </recommendedName>
</protein>
<feature type="compositionally biased region" description="Basic and acidic residues" evidence="1">
    <location>
        <begin position="26"/>
        <end position="38"/>
    </location>
</feature>
<dbReference type="AlphaFoldDB" id="A0A4D9D9U0"/>
<evidence type="ECO:0000259" key="2">
    <source>
        <dbReference type="PROSITE" id="PS50048"/>
    </source>
</evidence>
<dbReference type="CDD" id="cd00067">
    <property type="entry name" value="GAL4"/>
    <property type="match status" value="1"/>
</dbReference>
<feature type="compositionally biased region" description="Basic and acidic residues" evidence="1">
    <location>
        <begin position="189"/>
        <end position="204"/>
    </location>
</feature>
<keyword evidence="4" id="KW-1185">Reference proteome</keyword>
<comment type="caution">
    <text evidence="3">The sequence shown here is derived from an EMBL/GenBank/DDBJ whole genome shotgun (WGS) entry which is preliminary data.</text>
</comment>
<feature type="compositionally biased region" description="Basic and acidic residues" evidence="1">
    <location>
        <begin position="67"/>
        <end position="76"/>
    </location>
</feature>
<feature type="compositionally biased region" description="Polar residues" evidence="1">
    <location>
        <begin position="176"/>
        <end position="187"/>
    </location>
</feature>
<accession>A0A4D9D9U0</accession>
<feature type="region of interest" description="Disordered" evidence="1">
    <location>
        <begin position="325"/>
        <end position="462"/>
    </location>
</feature>
<dbReference type="EMBL" id="SDOX01000006">
    <property type="protein sequence ID" value="TFJ87157.1"/>
    <property type="molecule type" value="Genomic_DNA"/>
</dbReference>
<feature type="compositionally biased region" description="Basic residues" evidence="1">
    <location>
        <begin position="907"/>
        <end position="916"/>
    </location>
</feature>
<dbReference type="Gene3D" id="4.10.240.10">
    <property type="entry name" value="Zn(2)-C6 fungal-type DNA-binding domain"/>
    <property type="match status" value="1"/>
</dbReference>
<dbReference type="GO" id="GO:0008270">
    <property type="term" value="F:zinc ion binding"/>
    <property type="evidence" value="ECO:0007669"/>
    <property type="project" value="InterPro"/>
</dbReference>
<feature type="compositionally biased region" description="Basic and acidic residues" evidence="1">
    <location>
        <begin position="388"/>
        <end position="401"/>
    </location>
</feature>
<sequence>MAQSPCMSVAVSDSADAAESCCPDFDFHGNDHDFEQEGRQQQPSFDRNMQQRRHVRGPHMLENTDVSMREDAEGQRQGHPRRGVRHSTHPRREETTWDDSEREQGIFALYDEADGERCLSAPASPSHSEIDSDGALLRYTCKGCRKSKVRCDRVFPCQRCVRLGKKCIPHLRRNGRLNQSAPTSPRSGNDIKRSVLSKRDKDPAEYSTQQHTRQLQERGLRRKNGQDKCQPQEQDHFHQQRMHQPTHATGHVCSRHLPQSEACAPVSVFSSGNSFDISHPLSPPAPFKNTYHAYDLGPERPVGIRYTGESMDQMKEDAWVAASGRPEGRHRGHGEHTRQAPVRSIARDTTGCDQKSILERGHHGPCGQVDAGTESKTKTTPPEGVTSAKRDVRRSYGEKGGNRPRSIALEGHAPLSVSFESSSQHVQRHLGNRERQDPFSSVPSDALPEQGSAKRARHRETPQHAMVKPVCYSEDGSGRPGVRDVACGSATAMEEDIGLSSLEGDGQIGRLPKKLDPALSYHFRWRRYPRQEAMASRFFVPITGNILSADDRPSLTLLSPDSYDAEVAPSTTYSSIDSLSSCTTEATNLSSHGGSKAHASTVMMPDGGPPSWALMAVLQPPPGLRYYDHCKTTASLFGETALRMIDTGRLQHLKTLAILRTWDFYNHKHGIDISCGASAAIMRVLALQKSAPYTSGSGESSESAGINAEQPVEWNDDLLAMDRQDALDQAHMPSYVSSLQDGGDSAVGGYVYCSGQYRFWTGKRFADRFMTASTVNRLFDQTKILPCFLFGSFLAPNDRPNFYRSLIEYMLGPTKEGREMTVAADVMELDGHVFKALVRARYMVLNEGQYSCFALSFLQIPGLPVRFVPPTVHPSSIASAAADQSRSDACPDVSMASSHTRGAAPHAKNKSSPAKHRTVDMGVNLVDGRREVNQAEEYG</sequence>
<gene>
    <name evidence="3" type="ORF">NSK_001489</name>
</gene>
<organism evidence="3 4">
    <name type="scientific">Nannochloropsis salina CCMP1776</name>
    <dbReference type="NCBI Taxonomy" id="1027361"/>
    <lineage>
        <taxon>Eukaryota</taxon>
        <taxon>Sar</taxon>
        <taxon>Stramenopiles</taxon>
        <taxon>Ochrophyta</taxon>
        <taxon>Eustigmatophyceae</taxon>
        <taxon>Eustigmatales</taxon>
        <taxon>Monodopsidaceae</taxon>
        <taxon>Microchloropsis</taxon>
        <taxon>Microchloropsis salina</taxon>
    </lineage>
</organism>
<feature type="domain" description="Zn(2)-C6 fungal-type" evidence="2">
    <location>
        <begin position="140"/>
        <end position="167"/>
    </location>
</feature>
<feature type="region of interest" description="Disordered" evidence="1">
    <location>
        <begin position="878"/>
        <end position="939"/>
    </location>
</feature>
<dbReference type="InterPro" id="IPR001138">
    <property type="entry name" value="Zn2Cys6_DnaBD"/>
</dbReference>
<dbReference type="OrthoDB" id="424974at2759"/>
<feature type="compositionally biased region" description="Basic and acidic residues" evidence="1">
    <location>
        <begin position="326"/>
        <end position="338"/>
    </location>
</feature>
<reference evidence="3 4" key="1">
    <citation type="submission" date="2019-01" db="EMBL/GenBank/DDBJ databases">
        <title>Nuclear Genome Assembly of the Microalgal Biofuel strain Nannochloropsis salina CCMP1776.</title>
        <authorList>
            <person name="Hovde B."/>
        </authorList>
    </citation>
    <scope>NUCLEOTIDE SEQUENCE [LARGE SCALE GENOMIC DNA]</scope>
    <source>
        <strain evidence="3 4">CCMP1776</strain>
    </source>
</reference>
<feature type="region of interest" description="Disordered" evidence="1">
    <location>
        <begin position="26"/>
        <end position="100"/>
    </location>
</feature>
<dbReference type="Pfam" id="PF00172">
    <property type="entry name" value="Zn_clus"/>
    <property type="match status" value="1"/>
</dbReference>
<feature type="compositionally biased region" description="Low complexity" evidence="1">
    <location>
        <begin position="878"/>
        <end position="888"/>
    </location>
</feature>
<evidence type="ECO:0000313" key="3">
    <source>
        <dbReference type="EMBL" id="TFJ87157.1"/>
    </source>
</evidence>
<feature type="compositionally biased region" description="Polar residues" evidence="1">
    <location>
        <begin position="39"/>
        <end position="48"/>
    </location>
</feature>
<dbReference type="SMART" id="SM00066">
    <property type="entry name" value="GAL4"/>
    <property type="match status" value="1"/>
</dbReference>
<name>A0A4D9D9U0_9STRA</name>
<dbReference type="PROSITE" id="PS00463">
    <property type="entry name" value="ZN2_CY6_FUNGAL_1"/>
    <property type="match status" value="1"/>
</dbReference>
<feature type="region of interest" description="Disordered" evidence="1">
    <location>
        <begin position="175"/>
        <end position="251"/>
    </location>
</feature>